<gene>
    <name evidence="2" type="ORF">BV494_00370</name>
</gene>
<proteinExistence type="predicted"/>
<dbReference type="InterPro" id="IPR029058">
    <property type="entry name" value="AB_hydrolase_fold"/>
</dbReference>
<dbReference type="Gene3D" id="3.40.50.1820">
    <property type="entry name" value="alpha/beta hydrolase"/>
    <property type="match status" value="1"/>
</dbReference>
<dbReference type="GO" id="GO:0046464">
    <property type="term" value="P:acylglycerol catabolic process"/>
    <property type="evidence" value="ECO:0007669"/>
    <property type="project" value="TreeGrafter"/>
</dbReference>
<feature type="domain" description="AB hydrolase-1" evidence="1">
    <location>
        <begin position="24"/>
        <end position="144"/>
    </location>
</feature>
<keyword evidence="3" id="KW-1185">Reference proteome</keyword>
<dbReference type="PRINTS" id="PR00111">
    <property type="entry name" value="ABHYDROLASE"/>
</dbReference>
<dbReference type="RefSeq" id="WP_104921051.1">
    <property type="nucleotide sequence ID" value="NZ_CP019062.1"/>
</dbReference>
<dbReference type="OrthoDB" id="5853561at2"/>
<dbReference type="EMBL" id="CP019062">
    <property type="protein sequence ID" value="AVF33470.1"/>
    <property type="molecule type" value="Genomic_DNA"/>
</dbReference>
<dbReference type="AlphaFoldDB" id="A0A2L1UKK4"/>
<dbReference type="InterPro" id="IPR050266">
    <property type="entry name" value="AB_hydrolase_sf"/>
</dbReference>
<dbReference type="SUPFAM" id="SSF53474">
    <property type="entry name" value="alpha/beta-Hydrolases"/>
    <property type="match status" value="1"/>
</dbReference>
<evidence type="ECO:0000313" key="2">
    <source>
        <dbReference type="EMBL" id="AVF33470.1"/>
    </source>
</evidence>
<accession>A0A2L1UKK4</accession>
<dbReference type="InterPro" id="IPR000073">
    <property type="entry name" value="AB_hydrolase_1"/>
</dbReference>
<evidence type="ECO:0000259" key="1">
    <source>
        <dbReference type="Pfam" id="PF00561"/>
    </source>
</evidence>
<protein>
    <submittedName>
        <fullName evidence="2">Alpha/beta hydrolase</fullName>
    </submittedName>
</protein>
<dbReference type="Proteomes" id="UP000239197">
    <property type="component" value="Chromosome"/>
</dbReference>
<keyword evidence="2" id="KW-0378">Hydrolase</keyword>
<sequence length="258" mass="27597">MKSFKVPGTEMVLRFHELSGLGVPLVFIHGLGCAASCDFPRVATDASLRPRRSFLLDLAGSGFSDKPQDFSYNLQDHALCIIALLESLGVPQVNLIGHSMGGSIAIMVAAQRPDLIQRLIVAEPNLDAGGGIFSRAVVEYTEEEYMAKGHAHLINVAVRSNDAVWAGSMSVASPQAIHRQAVGLVNGEPTSWREQLYNLKMPATVLFGEFSLPEPDVAILPQHGVHTAVVPQAGHSMMWENPTGVAAAINAALNAEIL</sequence>
<evidence type="ECO:0000313" key="3">
    <source>
        <dbReference type="Proteomes" id="UP000239197"/>
    </source>
</evidence>
<organism evidence="2 3">
    <name type="scientific">Rahnella sikkimica</name>
    <dbReference type="NCBI Taxonomy" id="1805933"/>
    <lineage>
        <taxon>Bacteria</taxon>
        <taxon>Pseudomonadati</taxon>
        <taxon>Pseudomonadota</taxon>
        <taxon>Gammaproteobacteria</taxon>
        <taxon>Enterobacterales</taxon>
        <taxon>Yersiniaceae</taxon>
        <taxon>Rahnella</taxon>
    </lineage>
</organism>
<dbReference type="KEGG" id="rox:BV494_00370"/>
<reference evidence="3" key="1">
    <citation type="submission" date="2017-01" db="EMBL/GenBank/DDBJ databases">
        <title>Genome sequence of Rouxiella sp. ERMR1:05.</title>
        <authorList>
            <person name="Kumar R."/>
            <person name="Singh D."/>
            <person name="Kumar S."/>
        </authorList>
    </citation>
    <scope>NUCLEOTIDE SEQUENCE [LARGE SCALE GENOMIC DNA]</scope>
    <source>
        <strain evidence="3">ERMR1:05</strain>
    </source>
</reference>
<dbReference type="PANTHER" id="PTHR43798:SF5">
    <property type="entry name" value="MONOACYLGLYCEROL LIPASE ABHD6"/>
    <property type="match status" value="1"/>
</dbReference>
<dbReference type="Pfam" id="PF00561">
    <property type="entry name" value="Abhydrolase_1"/>
    <property type="match status" value="1"/>
</dbReference>
<dbReference type="PANTHER" id="PTHR43798">
    <property type="entry name" value="MONOACYLGLYCEROL LIPASE"/>
    <property type="match status" value="1"/>
</dbReference>
<dbReference type="GO" id="GO:0016020">
    <property type="term" value="C:membrane"/>
    <property type="evidence" value="ECO:0007669"/>
    <property type="project" value="TreeGrafter"/>
</dbReference>
<name>A0A2L1UKK4_9GAMM</name>
<dbReference type="GO" id="GO:0047372">
    <property type="term" value="F:monoacylglycerol lipase activity"/>
    <property type="evidence" value="ECO:0007669"/>
    <property type="project" value="TreeGrafter"/>
</dbReference>